<evidence type="ECO:0000256" key="1">
    <source>
        <dbReference type="ARBA" id="ARBA00004447"/>
    </source>
</evidence>
<protein>
    <recommendedName>
        <fullName evidence="12">Fucosyltransferase</fullName>
        <ecNumber evidence="12">2.4.1.-</ecNumber>
    </recommendedName>
</protein>
<feature type="domain" description="Fucosyltransferase C-terminal" evidence="13">
    <location>
        <begin position="264"/>
        <end position="435"/>
    </location>
</feature>
<evidence type="ECO:0000256" key="6">
    <source>
        <dbReference type="ARBA" id="ARBA00022692"/>
    </source>
</evidence>
<evidence type="ECO:0000256" key="10">
    <source>
        <dbReference type="ARBA" id="ARBA00023136"/>
    </source>
</evidence>
<dbReference type="STRING" id="6265.A0A0B2W2X8"/>
<organism evidence="15 16">
    <name type="scientific">Toxocara canis</name>
    <name type="common">Canine roundworm</name>
    <dbReference type="NCBI Taxonomy" id="6265"/>
    <lineage>
        <taxon>Eukaryota</taxon>
        <taxon>Metazoa</taxon>
        <taxon>Ecdysozoa</taxon>
        <taxon>Nematoda</taxon>
        <taxon>Chromadorea</taxon>
        <taxon>Rhabditida</taxon>
        <taxon>Spirurina</taxon>
        <taxon>Ascaridomorpha</taxon>
        <taxon>Ascaridoidea</taxon>
        <taxon>Toxocaridae</taxon>
        <taxon>Toxocara</taxon>
    </lineage>
</organism>
<evidence type="ECO:0000256" key="8">
    <source>
        <dbReference type="ARBA" id="ARBA00022989"/>
    </source>
</evidence>
<dbReference type="InterPro" id="IPR031481">
    <property type="entry name" value="Glyco_tran_10_N"/>
</dbReference>
<dbReference type="Proteomes" id="UP000031036">
    <property type="component" value="Unassembled WGS sequence"/>
</dbReference>
<evidence type="ECO:0000256" key="4">
    <source>
        <dbReference type="ARBA" id="ARBA00022676"/>
    </source>
</evidence>
<evidence type="ECO:0000256" key="11">
    <source>
        <dbReference type="ARBA" id="ARBA00023180"/>
    </source>
</evidence>
<keyword evidence="8" id="KW-1133">Transmembrane helix</keyword>
<keyword evidence="6 12" id="KW-0812">Transmembrane</keyword>
<evidence type="ECO:0000256" key="2">
    <source>
        <dbReference type="ARBA" id="ARBA00004922"/>
    </source>
</evidence>
<evidence type="ECO:0000256" key="12">
    <source>
        <dbReference type="RuleBase" id="RU003832"/>
    </source>
</evidence>
<keyword evidence="5 12" id="KW-0808">Transferase</keyword>
<dbReference type="Pfam" id="PF00852">
    <property type="entry name" value="Glyco_transf_10"/>
    <property type="match status" value="1"/>
</dbReference>
<gene>
    <name evidence="15" type="primary">FucTC</name>
    <name evidence="15" type="ORF">Tcan_04804</name>
</gene>
<dbReference type="OMA" id="RQDIPNR"/>
<dbReference type="AlphaFoldDB" id="A0A0B2W2X8"/>
<keyword evidence="9 12" id="KW-0333">Golgi apparatus</keyword>
<evidence type="ECO:0000256" key="9">
    <source>
        <dbReference type="ARBA" id="ARBA00023034"/>
    </source>
</evidence>
<evidence type="ECO:0000259" key="13">
    <source>
        <dbReference type="Pfam" id="PF00852"/>
    </source>
</evidence>
<dbReference type="PANTHER" id="PTHR48438">
    <property type="entry name" value="ALPHA-(1,3)-FUCOSYLTRANSFERASE C-RELATED"/>
    <property type="match status" value="1"/>
</dbReference>
<name>A0A0B2W2X8_TOXCA</name>
<evidence type="ECO:0000313" key="16">
    <source>
        <dbReference type="Proteomes" id="UP000031036"/>
    </source>
</evidence>
<evidence type="ECO:0000256" key="5">
    <source>
        <dbReference type="ARBA" id="ARBA00022679"/>
    </source>
</evidence>
<dbReference type="OrthoDB" id="5912041at2759"/>
<keyword evidence="4 12" id="KW-0328">Glycosyltransferase</keyword>
<dbReference type="SUPFAM" id="SSF53756">
    <property type="entry name" value="UDP-Glycosyltransferase/glycogen phosphorylase"/>
    <property type="match status" value="1"/>
</dbReference>
<dbReference type="PANTHER" id="PTHR48438:SF1">
    <property type="entry name" value="ALPHA-(1,3)-FUCOSYLTRANSFERASE C-RELATED"/>
    <property type="match status" value="1"/>
</dbReference>
<evidence type="ECO:0000256" key="7">
    <source>
        <dbReference type="ARBA" id="ARBA00022968"/>
    </source>
</evidence>
<comment type="similarity">
    <text evidence="3 12">Belongs to the glycosyltransferase 10 family.</text>
</comment>
<evidence type="ECO:0000256" key="3">
    <source>
        <dbReference type="ARBA" id="ARBA00008919"/>
    </source>
</evidence>
<proteinExistence type="inferred from homology"/>
<sequence length="454" mass="51878">MLMGSMLNMTPKSDCVTAAPKMGKSELRQMLSALIESTACCKCCLSDIFRYIPKSDFGKRKACATSISPQIQSEMKGHMSGRAILIVLLLAWCALFFCYERLSLSQLSSTVIAFKLLLVQSFVGEDEPFNQTKLILAWTSFFGEDMAKWLSDKGLSDCEYSCTATSNRSNLSEAAAVIFHIRNLNPKDLPPSRSEDQLFAFFLQESPHHTGNVLEHIPKDYFNVTMTYRKDSDVHAGYGWLRPIDNSTSSADVWKWEEIERIIERKNRSVLQMVSNCATASKRELYVRALAQHIELSELGGCANRTCNDRCGENAIAQHYFYLAFENSVCRDYVTEKAFHRMEKIILPIVLKRSIASAFLPNGSFIAADDFDSPEELAHYLKYLQNNKTEYFRYFEWTKLYKKRIGENFACNLCRFLHTNTNVKKTRVVSDIKRWWFGGGECIADFAKKLLLNE</sequence>
<evidence type="ECO:0000313" key="15">
    <source>
        <dbReference type="EMBL" id="KHN88024.1"/>
    </source>
</evidence>
<dbReference type="GO" id="GO:0008417">
    <property type="term" value="F:fucosyltransferase activity"/>
    <property type="evidence" value="ECO:0007669"/>
    <property type="project" value="InterPro"/>
</dbReference>
<keyword evidence="11" id="KW-0325">Glycoprotein</keyword>
<comment type="subcellular location">
    <subcellularLocation>
        <location evidence="1 12">Golgi apparatus</location>
        <location evidence="1 12">Golgi stack membrane</location>
        <topology evidence="1 12">Single-pass type II membrane protein</topology>
    </subcellularLocation>
</comment>
<comment type="pathway">
    <text evidence="2">Protein modification; protein glycosylation.</text>
</comment>
<dbReference type="EMBL" id="JPKZ01000312">
    <property type="protein sequence ID" value="KHN88024.1"/>
    <property type="molecule type" value="Genomic_DNA"/>
</dbReference>
<dbReference type="UniPathway" id="UPA00378"/>
<reference evidence="15 16" key="1">
    <citation type="submission" date="2014-11" db="EMBL/GenBank/DDBJ databases">
        <title>Genetic blueprint of the zoonotic pathogen Toxocara canis.</title>
        <authorList>
            <person name="Zhu X.-Q."/>
            <person name="Korhonen P.K."/>
            <person name="Cai H."/>
            <person name="Young N.D."/>
            <person name="Nejsum P."/>
            <person name="von Samson-Himmelstjerna G."/>
            <person name="Boag P.R."/>
            <person name="Tan P."/>
            <person name="Li Q."/>
            <person name="Min J."/>
            <person name="Yang Y."/>
            <person name="Wang X."/>
            <person name="Fang X."/>
            <person name="Hall R.S."/>
            <person name="Hofmann A."/>
            <person name="Sternberg P.W."/>
            <person name="Jex A.R."/>
            <person name="Gasser R.B."/>
        </authorList>
    </citation>
    <scope>NUCLEOTIDE SEQUENCE [LARGE SCALE GENOMIC DNA]</scope>
    <source>
        <strain evidence="15">PN_DK_2014</strain>
    </source>
</reference>
<keyword evidence="10" id="KW-0472">Membrane</keyword>
<keyword evidence="16" id="KW-1185">Reference proteome</keyword>
<dbReference type="EC" id="2.4.1.-" evidence="12"/>
<dbReference type="Pfam" id="PF17039">
    <property type="entry name" value="Glyco_tran_10_N"/>
    <property type="match status" value="1"/>
</dbReference>
<dbReference type="InterPro" id="IPR038577">
    <property type="entry name" value="GT10-like_C_sf"/>
</dbReference>
<feature type="domain" description="Fucosyltransferase N-terminal" evidence="14">
    <location>
        <begin position="131"/>
        <end position="239"/>
    </location>
</feature>
<accession>A0A0B2W2X8</accession>
<keyword evidence="7" id="KW-0735">Signal-anchor</keyword>
<dbReference type="Gene3D" id="3.40.50.11660">
    <property type="entry name" value="Glycosyl transferase family 10, C-terminal domain"/>
    <property type="match status" value="1"/>
</dbReference>
<dbReference type="InterPro" id="IPR001503">
    <property type="entry name" value="Glyco_trans_10"/>
</dbReference>
<dbReference type="GO" id="GO:0032580">
    <property type="term" value="C:Golgi cisterna membrane"/>
    <property type="evidence" value="ECO:0007669"/>
    <property type="project" value="UniProtKB-SubCell"/>
</dbReference>
<evidence type="ECO:0000259" key="14">
    <source>
        <dbReference type="Pfam" id="PF17039"/>
    </source>
</evidence>
<comment type="caution">
    <text evidence="15">The sequence shown here is derived from an EMBL/GenBank/DDBJ whole genome shotgun (WGS) entry which is preliminary data.</text>
</comment>
<dbReference type="FunFam" id="3.40.50.11660:FF:000002">
    <property type="entry name" value="Alpha-(1,3)-fucosyltransferase"/>
    <property type="match status" value="1"/>
</dbReference>
<dbReference type="InterPro" id="IPR055270">
    <property type="entry name" value="Glyco_tran_10_C"/>
</dbReference>